<dbReference type="EMBL" id="CP015193">
    <property type="protein sequence ID" value="ASJ17421.1"/>
    <property type="molecule type" value="Genomic_DNA"/>
</dbReference>
<name>A0A160VT13_9EURY</name>
<dbReference type="STRING" id="54262.CHITON_1283"/>
<dbReference type="EMBL" id="LN999010">
    <property type="protein sequence ID" value="CUX78062.1"/>
    <property type="molecule type" value="Genomic_DNA"/>
</dbReference>
<dbReference type="KEGG" id="tch:CHITON_1283"/>
<dbReference type="Proteomes" id="UP000093069">
    <property type="component" value="Chromosome I"/>
</dbReference>
<protein>
    <submittedName>
        <fullName evidence="2">Uncharacterized protein</fullName>
    </submittedName>
</protein>
<gene>
    <name evidence="1" type="ORF">A3L04_10235</name>
    <name evidence="2" type="ORF">CHITON_1283</name>
</gene>
<reference evidence="2" key="1">
    <citation type="submission" date="2016-01" db="EMBL/GenBank/DDBJ databases">
        <authorList>
            <person name="Oliw E.H."/>
        </authorList>
    </citation>
    <scope>NUCLEOTIDE SEQUENCE</scope>
    <source>
        <strain evidence="2">1</strain>
    </source>
</reference>
<evidence type="ECO:0000313" key="3">
    <source>
        <dbReference type="Proteomes" id="UP000093069"/>
    </source>
</evidence>
<sequence length="197" mass="23108">MGFYWSLESVIQTTYGYDKGKKVSAELIKEMSEYIKDHGLEFIWIPALRGRSVDYLDNNSSLGENEDSIKEYFDYIFPQPNYYQVPYSHDQFKTIPKWLYENDLYIEMEADRTVLGIDCNSDQDCPENMRCNIGVCWENCRVSDPTLATKYAGDYVSVQKDVIGRKFQHRAYYFSVALEVIDKLQNYCNVKFGEPYV</sequence>
<reference evidence="1 4" key="3">
    <citation type="submission" date="2016-04" db="EMBL/GenBank/DDBJ databases">
        <title>Complete genome sequence of Thermococcus chitonophagus type strain GC74.</title>
        <authorList>
            <person name="Oger P.M."/>
        </authorList>
    </citation>
    <scope>NUCLEOTIDE SEQUENCE [LARGE SCALE GENOMIC DNA]</scope>
    <source>
        <strain evidence="1 4">GC74</strain>
    </source>
</reference>
<dbReference type="OrthoDB" id="100166at2157"/>
<organism evidence="2 3">
    <name type="scientific">Thermococcus chitonophagus</name>
    <dbReference type="NCBI Taxonomy" id="54262"/>
    <lineage>
        <taxon>Archaea</taxon>
        <taxon>Methanobacteriati</taxon>
        <taxon>Methanobacteriota</taxon>
        <taxon>Thermococci</taxon>
        <taxon>Thermococcales</taxon>
        <taxon>Thermococcaceae</taxon>
        <taxon>Thermococcus</taxon>
    </lineage>
</organism>
<evidence type="ECO:0000313" key="1">
    <source>
        <dbReference type="EMBL" id="ASJ17421.1"/>
    </source>
</evidence>
<keyword evidence="4" id="KW-1185">Reference proteome</keyword>
<proteinExistence type="predicted"/>
<dbReference type="RefSeq" id="WP_068577827.1">
    <property type="nucleotide sequence ID" value="NZ_CP015193.1"/>
</dbReference>
<evidence type="ECO:0000313" key="2">
    <source>
        <dbReference type="EMBL" id="CUX78062.1"/>
    </source>
</evidence>
<evidence type="ECO:0000313" key="4">
    <source>
        <dbReference type="Proteomes" id="UP000250189"/>
    </source>
</evidence>
<accession>A0A160VT13</accession>
<dbReference type="GeneID" id="33322962"/>
<dbReference type="AlphaFoldDB" id="A0A160VT13"/>
<reference evidence="3" key="2">
    <citation type="submission" date="2016-01" db="EMBL/GenBank/DDBJ databases">
        <authorList>
            <person name="Vorgias C.E."/>
        </authorList>
    </citation>
    <scope>NUCLEOTIDE SEQUENCE [LARGE SCALE GENOMIC DNA]</scope>
</reference>
<dbReference type="Proteomes" id="UP000250189">
    <property type="component" value="Chromosome"/>
</dbReference>